<keyword evidence="4" id="KW-0812">Transmembrane</keyword>
<feature type="transmembrane region" description="Helical" evidence="4">
    <location>
        <begin position="131"/>
        <end position="150"/>
    </location>
</feature>
<dbReference type="InterPro" id="IPR051310">
    <property type="entry name" value="MCP_chemotaxis"/>
</dbReference>
<dbReference type="PROSITE" id="PS50111">
    <property type="entry name" value="CHEMOTAXIS_TRANSDUC_2"/>
    <property type="match status" value="1"/>
</dbReference>
<accession>A0A1Y1RZG4</accession>
<organism evidence="6 7">
    <name type="scientific">Marispirochaeta aestuarii</name>
    <dbReference type="NCBI Taxonomy" id="1963862"/>
    <lineage>
        <taxon>Bacteria</taxon>
        <taxon>Pseudomonadati</taxon>
        <taxon>Spirochaetota</taxon>
        <taxon>Spirochaetia</taxon>
        <taxon>Spirochaetales</taxon>
        <taxon>Spirochaetaceae</taxon>
        <taxon>Marispirochaeta</taxon>
    </lineage>
</organism>
<evidence type="ECO:0000256" key="4">
    <source>
        <dbReference type="SAM" id="Phobius"/>
    </source>
</evidence>
<proteinExistence type="inferred from homology"/>
<dbReference type="Proteomes" id="UP000192343">
    <property type="component" value="Unassembled WGS sequence"/>
</dbReference>
<reference evidence="6 7" key="1">
    <citation type="submission" date="2017-03" db="EMBL/GenBank/DDBJ databases">
        <title>Draft Genome sequence of Marispirochaeta sp. strain JC444.</title>
        <authorList>
            <person name="Shivani Y."/>
            <person name="Subhash Y."/>
            <person name="Sasikala C."/>
            <person name="Ramana C."/>
        </authorList>
    </citation>
    <scope>NUCLEOTIDE SEQUENCE [LARGE SCALE GENOMIC DNA]</scope>
    <source>
        <strain evidence="6 7">JC444</strain>
    </source>
</reference>
<dbReference type="RefSeq" id="WP_083049335.1">
    <property type="nucleotide sequence ID" value="NZ_MWQY01000006.1"/>
</dbReference>
<evidence type="ECO:0000313" key="7">
    <source>
        <dbReference type="Proteomes" id="UP000192343"/>
    </source>
</evidence>
<feature type="transmembrane region" description="Helical" evidence="4">
    <location>
        <begin position="75"/>
        <end position="94"/>
    </location>
</feature>
<feature type="transmembrane region" description="Helical" evidence="4">
    <location>
        <begin position="100"/>
        <end position="119"/>
    </location>
</feature>
<dbReference type="InterPro" id="IPR004090">
    <property type="entry name" value="Chemotax_Me-accpt_rcpt"/>
</dbReference>
<comment type="similarity">
    <text evidence="2">Belongs to the methyl-accepting chemotaxis (MCP) protein family.</text>
</comment>
<dbReference type="SMART" id="SM00283">
    <property type="entry name" value="MA"/>
    <property type="match status" value="1"/>
</dbReference>
<sequence length="545" mass="59248">MIRKLKALYADRGIVVRTRVPGVFFVLVLICAVLPVALVNDIIVGDYTSFGLVFTIWLTMVFSLFMLFRGHYRFASNFPLVIALLGMTALSMLLDFESSYQVHTVMFYMVLPLVLSLVVSESEWHTLATGILGFAVVVFTAMMLLAPALGGLNPDMADRIVVGSVIYLLMLMFAFRTARASRQAMLVLEENNRKIEDSLRGIRSVVYEAGDNSEVVASMSRDFQQSRTDLEQISDHIGLLNERTRALLDSVSRVKTLSDRTGSKAASFIPQVQEQNTFVQETTASVNEMAASLNSVAGISGAKKDVAEKLMITSKEGMEQLDDTNKAFEHVNRQMEDLMEINSIVGSIASQTNILSMNAAIEAAHAGDAGRGFAVVADEIRKLAMSVAENSTTIDSTLKSLMTSLKATVENAEKLNQVMASIYSGNQEVLEAFQEIAGSTRELSLAGTEIMNAMQSLQDGSVIINEGSQEIGNDQNEIGRNVTAIESMVTDITSASEVVSGSVQSIQGAVQHLDGIINETARRTASLHRSIKELSGESGEPGRQL</sequence>
<dbReference type="GO" id="GO:0006935">
    <property type="term" value="P:chemotaxis"/>
    <property type="evidence" value="ECO:0007669"/>
    <property type="project" value="UniProtKB-KW"/>
</dbReference>
<keyword evidence="4" id="KW-0472">Membrane</keyword>
<name>A0A1Y1RZG4_9SPIO</name>
<dbReference type="InterPro" id="IPR004089">
    <property type="entry name" value="MCPsignal_dom"/>
</dbReference>
<dbReference type="STRING" id="1963862.B4O97_06425"/>
<evidence type="ECO:0000313" key="6">
    <source>
        <dbReference type="EMBL" id="ORC36223.1"/>
    </source>
</evidence>
<keyword evidence="3" id="KW-0807">Transducer</keyword>
<dbReference type="SUPFAM" id="SSF58104">
    <property type="entry name" value="Methyl-accepting chemotaxis protein (MCP) signaling domain"/>
    <property type="match status" value="1"/>
</dbReference>
<keyword evidence="1" id="KW-0145">Chemotaxis</keyword>
<evidence type="ECO:0000256" key="3">
    <source>
        <dbReference type="PROSITE-ProRule" id="PRU00284"/>
    </source>
</evidence>
<dbReference type="OrthoDB" id="371102at2"/>
<feature type="transmembrane region" description="Helical" evidence="4">
    <location>
        <begin position="20"/>
        <end position="38"/>
    </location>
</feature>
<dbReference type="EMBL" id="MWQY01000006">
    <property type="protein sequence ID" value="ORC36223.1"/>
    <property type="molecule type" value="Genomic_DNA"/>
</dbReference>
<dbReference type="PANTHER" id="PTHR43531:SF11">
    <property type="entry name" value="METHYL-ACCEPTING CHEMOTAXIS PROTEIN 3"/>
    <property type="match status" value="1"/>
</dbReference>
<feature type="transmembrane region" description="Helical" evidence="4">
    <location>
        <begin position="50"/>
        <end position="68"/>
    </location>
</feature>
<evidence type="ECO:0000256" key="2">
    <source>
        <dbReference type="ARBA" id="ARBA00029447"/>
    </source>
</evidence>
<dbReference type="Pfam" id="PF00015">
    <property type="entry name" value="MCPsignal"/>
    <property type="match status" value="1"/>
</dbReference>
<comment type="caution">
    <text evidence="6">The sequence shown here is derived from an EMBL/GenBank/DDBJ whole genome shotgun (WGS) entry which is preliminary data.</text>
</comment>
<keyword evidence="7" id="KW-1185">Reference proteome</keyword>
<keyword evidence="4" id="KW-1133">Transmembrane helix</keyword>
<protein>
    <recommendedName>
        <fullName evidence="5">Methyl-accepting transducer domain-containing protein</fullName>
    </recommendedName>
</protein>
<dbReference type="GO" id="GO:0005886">
    <property type="term" value="C:plasma membrane"/>
    <property type="evidence" value="ECO:0007669"/>
    <property type="project" value="TreeGrafter"/>
</dbReference>
<dbReference type="PRINTS" id="PR00260">
    <property type="entry name" value="CHEMTRNSDUCR"/>
</dbReference>
<gene>
    <name evidence="6" type="ORF">B4O97_06425</name>
</gene>
<dbReference type="Gene3D" id="1.10.287.950">
    <property type="entry name" value="Methyl-accepting chemotaxis protein"/>
    <property type="match status" value="1"/>
</dbReference>
<evidence type="ECO:0000259" key="5">
    <source>
        <dbReference type="PROSITE" id="PS50111"/>
    </source>
</evidence>
<dbReference type="GO" id="GO:0004888">
    <property type="term" value="F:transmembrane signaling receptor activity"/>
    <property type="evidence" value="ECO:0007669"/>
    <property type="project" value="InterPro"/>
</dbReference>
<dbReference type="GO" id="GO:0007165">
    <property type="term" value="P:signal transduction"/>
    <property type="evidence" value="ECO:0007669"/>
    <property type="project" value="UniProtKB-KW"/>
</dbReference>
<feature type="transmembrane region" description="Helical" evidence="4">
    <location>
        <begin position="156"/>
        <end position="175"/>
    </location>
</feature>
<feature type="domain" description="Methyl-accepting transducer" evidence="5">
    <location>
        <begin position="250"/>
        <end position="486"/>
    </location>
</feature>
<dbReference type="AlphaFoldDB" id="A0A1Y1RZG4"/>
<evidence type="ECO:0000256" key="1">
    <source>
        <dbReference type="ARBA" id="ARBA00022500"/>
    </source>
</evidence>
<dbReference type="PANTHER" id="PTHR43531">
    <property type="entry name" value="PROTEIN ICFG"/>
    <property type="match status" value="1"/>
</dbReference>